<evidence type="ECO:0000256" key="5">
    <source>
        <dbReference type="ARBA" id="ARBA00023136"/>
    </source>
</evidence>
<comment type="caution">
    <text evidence="8">The sequence shown here is derived from an EMBL/GenBank/DDBJ whole genome shotgun (WGS) entry which is preliminary data.</text>
</comment>
<dbReference type="PANTHER" id="PTHR23063">
    <property type="entry name" value="PHOSPHOLIPID ACYLTRANSFERASE"/>
    <property type="match status" value="1"/>
</dbReference>
<keyword evidence="3 7" id="KW-1133">Transmembrane helix</keyword>
<keyword evidence="5 7" id="KW-0472">Membrane</keyword>
<dbReference type="GeneID" id="39979570"/>
<keyword evidence="6" id="KW-0012">Acyltransferase</keyword>
<organism evidence="8 9">
    <name type="scientific">Cryptosporidium ubiquitum</name>
    <dbReference type="NCBI Taxonomy" id="857276"/>
    <lineage>
        <taxon>Eukaryota</taxon>
        <taxon>Sar</taxon>
        <taxon>Alveolata</taxon>
        <taxon>Apicomplexa</taxon>
        <taxon>Conoidasida</taxon>
        <taxon>Coccidia</taxon>
        <taxon>Eucoccidiorida</taxon>
        <taxon>Eimeriorina</taxon>
        <taxon>Cryptosporidiidae</taxon>
        <taxon>Cryptosporidium</taxon>
    </lineage>
</organism>
<dbReference type="RefSeq" id="XP_028875198.1">
    <property type="nucleotide sequence ID" value="XM_029019791.1"/>
</dbReference>
<evidence type="ECO:0000256" key="1">
    <source>
        <dbReference type="ARBA" id="ARBA00022679"/>
    </source>
</evidence>
<keyword evidence="4" id="KW-0443">Lipid metabolism</keyword>
<evidence type="ECO:0000256" key="3">
    <source>
        <dbReference type="ARBA" id="ARBA00022989"/>
    </source>
</evidence>
<dbReference type="OrthoDB" id="272512at2759"/>
<evidence type="ECO:0000256" key="6">
    <source>
        <dbReference type="ARBA" id="ARBA00023315"/>
    </source>
</evidence>
<name>A0A1J4MIA3_9CRYT</name>
<evidence type="ECO:0000256" key="4">
    <source>
        <dbReference type="ARBA" id="ARBA00023098"/>
    </source>
</evidence>
<dbReference type="VEuPathDB" id="CryptoDB:cubi_02780"/>
<gene>
    <name evidence="8" type="ORF">cubi_02780</name>
</gene>
<dbReference type="AlphaFoldDB" id="A0A1J4MIA3"/>
<evidence type="ECO:0000256" key="2">
    <source>
        <dbReference type="ARBA" id="ARBA00022692"/>
    </source>
</evidence>
<reference evidence="8 9" key="1">
    <citation type="submission" date="2016-10" db="EMBL/GenBank/DDBJ databases">
        <title>Reductive evolution of mitochondrial metabolism and differential evolution of invasion-related proteins in Cryptosporidium.</title>
        <authorList>
            <person name="Liu S."/>
            <person name="Roellig D.M."/>
            <person name="Guo Y."/>
            <person name="Li N."/>
            <person name="Frace M.A."/>
            <person name="Tang K."/>
            <person name="Zhang L."/>
            <person name="Feng Y."/>
            <person name="Xiao L."/>
        </authorList>
    </citation>
    <scope>NUCLEOTIDE SEQUENCE [LARGE SCALE GENOMIC DNA]</scope>
    <source>
        <strain evidence="8">39726</strain>
    </source>
</reference>
<dbReference type="Proteomes" id="UP000186176">
    <property type="component" value="Unassembled WGS sequence"/>
</dbReference>
<sequence length="345" mass="39204">MEKFRQFADESTGINPYIPVWGQTKTSLIRKILGIPIFIARTAILSICLIMFVIFSMIIELMYLDHLKIIFYSIFLNGLSRVILLCLGCIWISEDLDKKVSSTSTTEKKSKVTRKVVYVNRQGFCDIFVCSSVLGDPEYLFMEDSGIYLASNSLSALLFSIGLRNMKGITCFSSASKLKSQYSLRPLVLFMEEANTNGTCILEWCKTERIPDTSEMRDLFGENSESMVIKYKTKSLYGPQFTTGDSISHLINMLSKITYFEIDLKIVSSEVMRNRITKKTDGSGDKDKSYTNLKDLQRKRRIDDLLYSIQNVQGKSSNLPIVTSGAEEARGFIDYWEKTNKGKSI</sequence>
<proteinExistence type="predicted"/>
<keyword evidence="1" id="KW-0808">Transferase</keyword>
<accession>A0A1J4MIA3</accession>
<evidence type="ECO:0000256" key="7">
    <source>
        <dbReference type="SAM" id="Phobius"/>
    </source>
</evidence>
<dbReference type="GO" id="GO:0006629">
    <property type="term" value="P:lipid metabolic process"/>
    <property type="evidence" value="ECO:0007669"/>
    <property type="project" value="UniProtKB-KW"/>
</dbReference>
<keyword evidence="2 7" id="KW-0812">Transmembrane</keyword>
<keyword evidence="9" id="KW-1185">Reference proteome</keyword>
<feature type="transmembrane region" description="Helical" evidence="7">
    <location>
        <begin position="38"/>
        <end position="63"/>
    </location>
</feature>
<protein>
    <submittedName>
        <fullName evidence="8">Uncharacterized protein</fullName>
    </submittedName>
</protein>
<dbReference type="EMBL" id="LRBP01000013">
    <property type="protein sequence ID" value="OII73978.1"/>
    <property type="molecule type" value="Genomic_DNA"/>
</dbReference>
<dbReference type="PANTHER" id="PTHR23063:SF61">
    <property type="entry name" value="CHROMOSOME UNDETERMINED SCAFFOLD_7, WHOLE GENOME SHOTGUN SEQUENCE"/>
    <property type="match status" value="1"/>
</dbReference>
<evidence type="ECO:0000313" key="8">
    <source>
        <dbReference type="EMBL" id="OII73978.1"/>
    </source>
</evidence>
<feature type="transmembrane region" description="Helical" evidence="7">
    <location>
        <begin position="69"/>
        <end position="92"/>
    </location>
</feature>
<dbReference type="GO" id="GO:0016746">
    <property type="term" value="F:acyltransferase activity"/>
    <property type="evidence" value="ECO:0007669"/>
    <property type="project" value="UniProtKB-KW"/>
</dbReference>
<evidence type="ECO:0000313" key="9">
    <source>
        <dbReference type="Proteomes" id="UP000186176"/>
    </source>
</evidence>